<evidence type="ECO:0000259" key="10">
    <source>
        <dbReference type="Pfam" id="PF06429"/>
    </source>
</evidence>
<evidence type="ECO:0000259" key="9">
    <source>
        <dbReference type="Pfam" id="PF00460"/>
    </source>
</evidence>
<evidence type="ECO:0000256" key="3">
    <source>
        <dbReference type="ARBA" id="ARBA00017948"/>
    </source>
</evidence>
<keyword evidence="12" id="KW-0966">Cell projection</keyword>
<evidence type="ECO:0000256" key="1">
    <source>
        <dbReference type="ARBA" id="ARBA00004117"/>
    </source>
</evidence>
<reference evidence="12" key="1">
    <citation type="submission" date="2015-04" db="EMBL/GenBank/DDBJ databases">
        <authorList>
            <person name="Syromyatnikov M.Y."/>
            <person name="Popov V.N."/>
        </authorList>
    </citation>
    <scope>NUCLEOTIDE SEQUENCE</scope>
    <source>
        <strain evidence="12">MO-1</strain>
    </source>
</reference>
<dbReference type="InterPro" id="IPR053967">
    <property type="entry name" value="LlgE_F_G-like_D1"/>
</dbReference>
<feature type="domain" description="Flagellar hook protein FlgE/F/G-like D1" evidence="11">
    <location>
        <begin position="98"/>
        <end position="160"/>
    </location>
</feature>
<protein>
    <recommendedName>
        <fullName evidence="3 7">Flagellar basal-body rod protein FlgG</fullName>
    </recommendedName>
    <alternativeName>
        <fullName evidence="6 8">Distal rod protein</fullName>
    </alternativeName>
</protein>
<dbReference type="AlphaFoldDB" id="A0A1S7LBY1"/>
<proteinExistence type="inferred from homology"/>
<keyword evidence="12" id="KW-0282">Flagellum</keyword>
<dbReference type="InterPro" id="IPR001444">
    <property type="entry name" value="Flag_bb_rod_N"/>
</dbReference>
<evidence type="ECO:0000256" key="6">
    <source>
        <dbReference type="ARBA" id="ARBA00032912"/>
    </source>
</evidence>
<evidence type="ECO:0000313" key="12">
    <source>
        <dbReference type="EMBL" id="CRH04260.1"/>
    </source>
</evidence>
<accession>A0A1S7LBY1</accession>
<dbReference type="NCBIfam" id="TIGR02488">
    <property type="entry name" value="flgG_G_neg"/>
    <property type="match status" value="1"/>
</dbReference>
<organism evidence="12">
    <name type="scientific">Magnetococcus massalia (strain MO-1)</name>
    <dbReference type="NCBI Taxonomy" id="451514"/>
    <lineage>
        <taxon>Bacteria</taxon>
        <taxon>Pseudomonadati</taxon>
        <taxon>Pseudomonadota</taxon>
        <taxon>Magnetococcia</taxon>
        <taxon>Magnetococcales</taxon>
        <taxon>Magnetococcaceae</taxon>
        <taxon>Magnetococcus</taxon>
    </lineage>
</organism>
<dbReference type="PROSITE" id="PS00588">
    <property type="entry name" value="FLAGELLA_BB_ROD"/>
    <property type="match status" value="1"/>
</dbReference>
<dbReference type="InterPro" id="IPR010930">
    <property type="entry name" value="Flg_bb/hook_C_dom"/>
</dbReference>
<evidence type="ECO:0000256" key="4">
    <source>
        <dbReference type="ARBA" id="ARBA00023143"/>
    </source>
</evidence>
<gene>
    <name evidence="12" type="primary">flgG</name>
    <name evidence="12" type="ORF">MAGMO_0044</name>
</gene>
<evidence type="ECO:0000256" key="8">
    <source>
        <dbReference type="RuleBase" id="RU362116"/>
    </source>
</evidence>
<dbReference type="PANTHER" id="PTHR30435:SF19">
    <property type="entry name" value="FLAGELLAR BASAL-BODY ROD PROTEIN FLGG"/>
    <property type="match status" value="1"/>
</dbReference>
<name>A0A1S7LBY1_MAGMO</name>
<dbReference type="GO" id="GO:0071978">
    <property type="term" value="P:bacterial-type flagellum-dependent swarming motility"/>
    <property type="evidence" value="ECO:0007669"/>
    <property type="project" value="TreeGrafter"/>
</dbReference>
<comment type="subcellular location">
    <subcellularLocation>
        <location evidence="1 8">Bacterial flagellum basal body</location>
    </subcellularLocation>
</comment>
<dbReference type="GO" id="GO:0009426">
    <property type="term" value="C:bacterial-type flagellum basal body, distal rod"/>
    <property type="evidence" value="ECO:0007669"/>
    <property type="project" value="UniProtKB-UniRule"/>
</dbReference>
<dbReference type="InterPro" id="IPR020013">
    <property type="entry name" value="Flagellar_FlgE/F/G"/>
</dbReference>
<dbReference type="Pfam" id="PF22692">
    <property type="entry name" value="LlgE_F_G_D1"/>
    <property type="match status" value="1"/>
</dbReference>
<comment type="subunit">
    <text evidence="5 8">The basal body constitutes a major portion of the flagellar organelle and consists of four rings (L,P,S, and M) mounted on a central rod. The rod consists of about 26 subunits of FlgG in the distal portion, and FlgB, FlgC and FlgF are thought to build up the proximal portion of the rod with about 6 subunits each.</text>
</comment>
<evidence type="ECO:0000256" key="2">
    <source>
        <dbReference type="ARBA" id="ARBA00009677"/>
    </source>
</evidence>
<comment type="similarity">
    <text evidence="2 8">Belongs to the flagella basal body rod proteins family.</text>
</comment>
<dbReference type="InterPro" id="IPR019776">
    <property type="entry name" value="Flagellar_basal_body_rod_CS"/>
</dbReference>
<feature type="domain" description="Flagellar basal-body/hook protein C-terminal" evidence="10">
    <location>
        <begin position="216"/>
        <end position="261"/>
    </location>
</feature>
<evidence type="ECO:0000256" key="5">
    <source>
        <dbReference type="ARBA" id="ARBA00025933"/>
    </source>
</evidence>
<dbReference type="NCBIfam" id="TIGR03506">
    <property type="entry name" value="FlgEFG_subfam"/>
    <property type="match status" value="2"/>
</dbReference>
<keyword evidence="12" id="KW-0969">Cilium</keyword>
<dbReference type="InterPro" id="IPR012834">
    <property type="entry name" value="FlgG_G_neg"/>
</dbReference>
<evidence type="ECO:0000256" key="7">
    <source>
        <dbReference type="NCBIfam" id="TIGR02488"/>
    </source>
</evidence>
<dbReference type="InterPro" id="IPR037925">
    <property type="entry name" value="FlgE/F/G-like"/>
</dbReference>
<dbReference type="PANTHER" id="PTHR30435">
    <property type="entry name" value="FLAGELLAR PROTEIN"/>
    <property type="match status" value="1"/>
</dbReference>
<dbReference type="SUPFAM" id="SSF117143">
    <property type="entry name" value="Flagellar hook protein flgE"/>
    <property type="match status" value="1"/>
</dbReference>
<dbReference type="EMBL" id="LO017727">
    <property type="protein sequence ID" value="CRH04260.1"/>
    <property type="molecule type" value="Genomic_DNA"/>
</dbReference>
<dbReference type="Pfam" id="PF00460">
    <property type="entry name" value="Flg_bb_rod"/>
    <property type="match status" value="1"/>
</dbReference>
<keyword evidence="4 8" id="KW-0975">Bacterial flagellum</keyword>
<evidence type="ECO:0000259" key="11">
    <source>
        <dbReference type="Pfam" id="PF22692"/>
    </source>
</evidence>
<dbReference type="Pfam" id="PF06429">
    <property type="entry name" value="Flg_bbr_C"/>
    <property type="match status" value="1"/>
</dbReference>
<sequence length="263" mass="28019">MIRALWTSATGMQAQQTNIDVIANNLANTNTAGFKRSRADFQDLLYENMRASGAATSQSGTQVPVGIQLGHGVRTVSVSKMFTQGDYVQTGNELDMVIEGKGFFQIQMPDGSVAYSRDGTFKLDNQGQIVTSDGYLLDPGLTLPQNATNVAVGPDGTVAVKIPSQADLVEVGQIQLAQFINPAGMDAIGRNLYKETGASGAPVVGTAGEDGLGTVQQQYLELSNVNMVEEMVNMIASQRAYEINSKTIQTADDMLGKAANMKR</sequence>
<feature type="domain" description="Flagellar basal body rod protein N-terminal" evidence="9">
    <location>
        <begin position="7"/>
        <end position="35"/>
    </location>
</feature>